<dbReference type="RefSeq" id="WP_345392465.1">
    <property type="nucleotide sequence ID" value="NZ_BAABHG010000005.1"/>
</dbReference>
<dbReference type="InterPro" id="IPR015854">
    <property type="entry name" value="ABC_transpr_LolD-like"/>
</dbReference>
<dbReference type="InterPro" id="IPR027417">
    <property type="entry name" value="P-loop_NTPase"/>
</dbReference>
<sequence>MPSKPIFQLRGIGVDYPTPAGVVTGVDDITVDIPARGMTVLAGPSGSGKSTLLRVLGLLERPARGTLTFQGADTGRLRHTERRALRRDHLGLVFQNPPDNLFSSLNVADNLRAAAESARTECRPDDILRQLGLDGTGSWRISALSGGQQQRLAFGCALARRSSVILADEPTSQLDEASADLVLDTLRFLVDQDFAVLVASHDDRLIDLGDRIARLHKGKLERVEHAATNGPERGGAR</sequence>
<dbReference type="SMART" id="SM00382">
    <property type="entry name" value="AAA"/>
    <property type="match status" value="1"/>
</dbReference>
<dbReference type="Pfam" id="PF00005">
    <property type="entry name" value="ABC_tran"/>
    <property type="match status" value="1"/>
</dbReference>
<dbReference type="GO" id="GO:0005524">
    <property type="term" value="F:ATP binding"/>
    <property type="evidence" value="ECO:0007669"/>
    <property type="project" value="UniProtKB-KW"/>
</dbReference>
<keyword evidence="2 4" id="KW-0067">ATP-binding</keyword>
<evidence type="ECO:0000256" key="2">
    <source>
        <dbReference type="ARBA" id="ARBA00022840"/>
    </source>
</evidence>
<dbReference type="PROSITE" id="PS00211">
    <property type="entry name" value="ABC_TRANSPORTER_1"/>
    <property type="match status" value="1"/>
</dbReference>
<organism evidence="4 5">
    <name type="scientific">Amycolatopsis samaneae</name>
    <dbReference type="NCBI Taxonomy" id="664691"/>
    <lineage>
        <taxon>Bacteria</taxon>
        <taxon>Bacillati</taxon>
        <taxon>Actinomycetota</taxon>
        <taxon>Actinomycetes</taxon>
        <taxon>Pseudonocardiales</taxon>
        <taxon>Pseudonocardiaceae</taxon>
        <taxon>Amycolatopsis</taxon>
    </lineage>
</organism>
<gene>
    <name evidence="4" type="ORF">ACFSYJ_31060</name>
</gene>
<protein>
    <submittedName>
        <fullName evidence="4">ABC transporter ATP-binding protein</fullName>
    </submittedName>
</protein>
<evidence type="ECO:0000313" key="4">
    <source>
        <dbReference type="EMBL" id="MFD2463086.1"/>
    </source>
</evidence>
<feature type="domain" description="ABC transporter" evidence="3">
    <location>
        <begin position="9"/>
        <end position="236"/>
    </location>
</feature>
<dbReference type="InterPro" id="IPR003593">
    <property type="entry name" value="AAA+_ATPase"/>
</dbReference>
<dbReference type="InterPro" id="IPR003439">
    <property type="entry name" value="ABC_transporter-like_ATP-bd"/>
</dbReference>
<accession>A0ABW5GQE2</accession>
<dbReference type="Proteomes" id="UP001597419">
    <property type="component" value="Unassembled WGS sequence"/>
</dbReference>
<evidence type="ECO:0000313" key="5">
    <source>
        <dbReference type="Proteomes" id="UP001597419"/>
    </source>
</evidence>
<keyword evidence="5" id="KW-1185">Reference proteome</keyword>
<keyword evidence="1" id="KW-0547">Nucleotide-binding</keyword>
<comment type="caution">
    <text evidence="4">The sequence shown here is derived from an EMBL/GenBank/DDBJ whole genome shotgun (WGS) entry which is preliminary data.</text>
</comment>
<name>A0ABW5GQE2_9PSEU</name>
<dbReference type="PROSITE" id="PS50893">
    <property type="entry name" value="ABC_TRANSPORTER_2"/>
    <property type="match status" value="1"/>
</dbReference>
<dbReference type="InterPro" id="IPR017871">
    <property type="entry name" value="ABC_transporter-like_CS"/>
</dbReference>
<evidence type="ECO:0000259" key="3">
    <source>
        <dbReference type="PROSITE" id="PS50893"/>
    </source>
</evidence>
<evidence type="ECO:0000256" key="1">
    <source>
        <dbReference type="ARBA" id="ARBA00022741"/>
    </source>
</evidence>
<dbReference type="PANTHER" id="PTHR24220">
    <property type="entry name" value="IMPORT ATP-BINDING PROTEIN"/>
    <property type="match status" value="1"/>
</dbReference>
<dbReference type="SUPFAM" id="SSF52540">
    <property type="entry name" value="P-loop containing nucleoside triphosphate hydrolases"/>
    <property type="match status" value="1"/>
</dbReference>
<proteinExistence type="predicted"/>
<reference evidence="5" key="1">
    <citation type="journal article" date="2019" name="Int. J. Syst. Evol. Microbiol.">
        <title>The Global Catalogue of Microorganisms (GCM) 10K type strain sequencing project: providing services to taxonomists for standard genome sequencing and annotation.</title>
        <authorList>
            <consortium name="The Broad Institute Genomics Platform"/>
            <consortium name="The Broad Institute Genome Sequencing Center for Infectious Disease"/>
            <person name="Wu L."/>
            <person name="Ma J."/>
        </authorList>
    </citation>
    <scope>NUCLEOTIDE SEQUENCE [LARGE SCALE GENOMIC DNA]</scope>
    <source>
        <strain evidence="5">CGMCC 4.7643</strain>
    </source>
</reference>
<dbReference type="Gene3D" id="3.40.50.300">
    <property type="entry name" value="P-loop containing nucleotide triphosphate hydrolases"/>
    <property type="match status" value="1"/>
</dbReference>
<dbReference type="EMBL" id="JBHUKU010000020">
    <property type="protein sequence ID" value="MFD2463086.1"/>
    <property type="molecule type" value="Genomic_DNA"/>
</dbReference>